<feature type="region of interest" description="Disordered" evidence="1">
    <location>
        <begin position="13"/>
        <end position="35"/>
    </location>
</feature>
<evidence type="ECO:0000256" key="1">
    <source>
        <dbReference type="SAM" id="MobiDB-lite"/>
    </source>
</evidence>
<feature type="compositionally biased region" description="Polar residues" evidence="1">
    <location>
        <begin position="21"/>
        <end position="33"/>
    </location>
</feature>
<sequence>MAACLPLTHFLRKPRPGDAANSDNSSTQGSSGVHGQHNDLAFTTVTYHIQTCPPVEEQDGGICHNCDYIDASQQCVALPKSLPGFLVELIVEDPAQPDQQTIKLVSPCWKRVADAVKDITFVAKDAATDQLMAVRPRSYYKVTILVPQSMSSRLTGNADINWGAILSAFAAQGYGMNMEILVERGPDRV</sequence>
<gene>
    <name evidence="2" type="ORF">PG996_012404</name>
</gene>
<comment type="caution">
    <text evidence="2">The sequence shown here is derived from an EMBL/GenBank/DDBJ whole genome shotgun (WGS) entry which is preliminary data.</text>
</comment>
<reference evidence="2 3" key="1">
    <citation type="submission" date="2023-01" db="EMBL/GenBank/DDBJ databases">
        <title>Analysis of 21 Apiospora genomes using comparative genomics revels a genus with tremendous synthesis potential of carbohydrate active enzymes and secondary metabolites.</title>
        <authorList>
            <person name="Sorensen T."/>
        </authorList>
    </citation>
    <scope>NUCLEOTIDE SEQUENCE [LARGE SCALE GENOMIC DNA]</scope>
    <source>
        <strain evidence="2 3">CBS 83171</strain>
    </source>
</reference>
<dbReference type="Proteomes" id="UP001446871">
    <property type="component" value="Unassembled WGS sequence"/>
</dbReference>
<keyword evidence="3" id="KW-1185">Reference proteome</keyword>
<name>A0ABR1U577_9PEZI</name>
<accession>A0ABR1U577</accession>
<proteinExistence type="predicted"/>
<dbReference type="EMBL" id="JAQQWM010000008">
    <property type="protein sequence ID" value="KAK8053103.1"/>
    <property type="molecule type" value="Genomic_DNA"/>
</dbReference>
<evidence type="ECO:0000313" key="2">
    <source>
        <dbReference type="EMBL" id="KAK8053103.1"/>
    </source>
</evidence>
<evidence type="ECO:0000313" key="3">
    <source>
        <dbReference type="Proteomes" id="UP001446871"/>
    </source>
</evidence>
<organism evidence="2 3">
    <name type="scientific">Apiospora saccharicola</name>
    <dbReference type="NCBI Taxonomy" id="335842"/>
    <lineage>
        <taxon>Eukaryota</taxon>
        <taxon>Fungi</taxon>
        <taxon>Dikarya</taxon>
        <taxon>Ascomycota</taxon>
        <taxon>Pezizomycotina</taxon>
        <taxon>Sordariomycetes</taxon>
        <taxon>Xylariomycetidae</taxon>
        <taxon>Amphisphaeriales</taxon>
        <taxon>Apiosporaceae</taxon>
        <taxon>Apiospora</taxon>
    </lineage>
</organism>
<protein>
    <submittedName>
        <fullName evidence="2">Uncharacterized protein</fullName>
    </submittedName>
</protein>